<protein>
    <recommendedName>
        <fullName evidence="6">Peptidase S8/S53 domain-containing protein</fullName>
    </recommendedName>
</protein>
<dbReference type="CDD" id="cd07473">
    <property type="entry name" value="Peptidases_S8_Subtilisin_like"/>
    <property type="match status" value="1"/>
</dbReference>
<dbReference type="GO" id="GO:0004252">
    <property type="term" value="F:serine-type endopeptidase activity"/>
    <property type="evidence" value="ECO:0007669"/>
    <property type="project" value="UniProtKB-UniRule"/>
</dbReference>
<gene>
    <name evidence="7" type="ORF">DLD82_01555</name>
</gene>
<dbReference type="InterPro" id="IPR022398">
    <property type="entry name" value="Peptidase_S8_His-AS"/>
</dbReference>
<evidence type="ECO:0000259" key="6">
    <source>
        <dbReference type="Pfam" id="PF00082"/>
    </source>
</evidence>
<evidence type="ECO:0000256" key="4">
    <source>
        <dbReference type="ARBA" id="ARBA00022825"/>
    </source>
</evidence>
<organism evidence="7 8">
    <name type="scientific">Methanospirillum stamsii</name>
    <dbReference type="NCBI Taxonomy" id="1277351"/>
    <lineage>
        <taxon>Archaea</taxon>
        <taxon>Methanobacteriati</taxon>
        <taxon>Methanobacteriota</taxon>
        <taxon>Stenosarchaea group</taxon>
        <taxon>Methanomicrobia</taxon>
        <taxon>Methanomicrobiales</taxon>
        <taxon>Methanospirillaceae</taxon>
        <taxon>Methanospirillum</taxon>
    </lineage>
</organism>
<dbReference type="Pfam" id="PF00082">
    <property type="entry name" value="Peptidase_S8"/>
    <property type="match status" value="1"/>
</dbReference>
<feature type="active site" description="Charge relay system" evidence="5">
    <location>
        <position position="216"/>
    </location>
</feature>
<dbReference type="GO" id="GO:0006508">
    <property type="term" value="P:proteolysis"/>
    <property type="evidence" value="ECO:0007669"/>
    <property type="project" value="UniProtKB-KW"/>
</dbReference>
<dbReference type="PANTHER" id="PTHR43806:SF11">
    <property type="entry name" value="CEREVISIN-RELATED"/>
    <property type="match status" value="1"/>
</dbReference>
<evidence type="ECO:0000256" key="2">
    <source>
        <dbReference type="ARBA" id="ARBA00022670"/>
    </source>
</evidence>
<dbReference type="SUPFAM" id="SSF52743">
    <property type="entry name" value="Subtilisin-like"/>
    <property type="match status" value="1"/>
</dbReference>
<dbReference type="Proteomes" id="UP000245934">
    <property type="component" value="Unassembled WGS sequence"/>
</dbReference>
<keyword evidence="8" id="KW-1185">Reference proteome</keyword>
<dbReference type="InterPro" id="IPR015500">
    <property type="entry name" value="Peptidase_S8_subtilisin-rel"/>
</dbReference>
<dbReference type="RefSeq" id="WP_109939356.1">
    <property type="nucleotide sequence ID" value="NZ_CP176366.1"/>
</dbReference>
<reference evidence="7 8" key="1">
    <citation type="submission" date="2018-05" db="EMBL/GenBank/DDBJ databases">
        <title>Draft genome of Methanospirillum stamsii Pt1.</title>
        <authorList>
            <person name="Dueholm M.S."/>
            <person name="Nielsen P.H."/>
            <person name="Bakmann L.F."/>
            <person name="Otzen D.E."/>
        </authorList>
    </citation>
    <scope>NUCLEOTIDE SEQUENCE [LARGE SCALE GENOMIC DNA]</scope>
    <source>
        <strain evidence="7 8">Pt1</strain>
    </source>
</reference>
<dbReference type="InterPro" id="IPR050131">
    <property type="entry name" value="Peptidase_S8_subtilisin-like"/>
</dbReference>
<feature type="active site" description="Charge relay system" evidence="5">
    <location>
        <position position="255"/>
    </location>
</feature>
<evidence type="ECO:0000256" key="5">
    <source>
        <dbReference type="PROSITE-ProRule" id="PRU01240"/>
    </source>
</evidence>
<keyword evidence="4 5" id="KW-0720">Serine protease</keyword>
<dbReference type="EMBL" id="QGMZ01000005">
    <property type="protein sequence ID" value="PWR76006.1"/>
    <property type="molecule type" value="Genomic_DNA"/>
</dbReference>
<keyword evidence="3 5" id="KW-0378">Hydrolase</keyword>
<dbReference type="PANTHER" id="PTHR43806">
    <property type="entry name" value="PEPTIDASE S8"/>
    <property type="match status" value="1"/>
</dbReference>
<evidence type="ECO:0000313" key="7">
    <source>
        <dbReference type="EMBL" id="PWR76006.1"/>
    </source>
</evidence>
<feature type="domain" description="Peptidase S8/S53" evidence="6">
    <location>
        <begin position="209"/>
        <end position="448"/>
    </location>
</feature>
<evidence type="ECO:0000256" key="1">
    <source>
        <dbReference type="ARBA" id="ARBA00011073"/>
    </source>
</evidence>
<dbReference type="GeneID" id="97608524"/>
<dbReference type="InterPro" id="IPR023827">
    <property type="entry name" value="Peptidase_S8_Asp-AS"/>
</dbReference>
<dbReference type="PROSITE" id="PS00136">
    <property type="entry name" value="SUBTILASE_ASP"/>
    <property type="match status" value="1"/>
</dbReference>
<evidence type="ECO:0000256" key="3">
    <source>
        <dbReference type="ARBA" id="ARBA00022801"/>
    </source>
</evidence>
<dbReference type="InterPro" id="IPR034204">
    <property type="entry name" value="PfSUB1-like_cat_dom"/>
</dbReference>
<name>A0A2V2NEJ9_9EURY</name>
<feature type="active site" description="Charge relay system" evidence="5">
    <location>
        <position position="415"/>
    </location>
</feature>
<dbReference type="PROSITE" id="PS00137">
    <property type="entry name" value="SUBTILASE_HIS"/>
    <property type="match status" value="1"/>
</dbReference>
<keyword evidence="2 5" id="KW-0645">Protease</keyword>
<dbReference type="AlphaFoldDB" id="A0A2V2NEJ9"/>
<accession>A0A2V2NEJ9</accession>
<evidence type="ECO:0000313" key="8">
    <source>
        <dbReference type="Proteomes" id="UP000245934"/>
    </source>
</evidence>
<dbReference type="PRINTS" id="PR00723">
    <property type="entry name" value="SUBTILISIN"/>
</dbReference>
<proteinExistence type="inferred from homology"/>
<dbReference type="InterPro" id="IPR036852">
    <property type="entry name" value="Peptidase_S8/S53_dom_sf"/>
</dbReference>
<dbReference type="InterPro" id="IPR000209">
    <property type="entry name" value="Peptidase_S8/S53_dom"/>
</dbReference>
<comment type="caution">
    <text evidence="7">The sequence shown here is derived from an EMBL/GenBank/DDBJ whole genome shotgun (WGS) entry which is preliminary data.</text>
</comment>
<dbReference type="PROSITE" id="PS51892">
    <property type="entry name" value="SUBTILASE"/>
    <property type="match status" value="1"/>
</dbReference>
<comment type="similarity">
    <text evidence="1 5">Belongs to the peptidase S8 family.</text>
</comment>
<sequence length="640" mass="68286">MGRPIGWLFLTIIALLFMNSVVSEPVSSWHPSARVFFDTPDYNQIINETQVPIVPFVKTQTNQSLGTNDSPSALSSESAAISYSGEDNSGRILVRYNVSDVSTLSDISIEGIQVVEDLGSTLMPGLALCNTSGISRDEAVEKISETPGVLYAEPDYLWTIAKVPDDPQFWRQWGLENTGQVYREGVIPGKAGSDGRVVNGWDITTGSGTVLVAVLDTGVDYTHPDLVSNMWTGPNGEHGYDVINQDYDPMDDFGHGTHCAGLIGAVGNNGIGTSGVSWKTKIVAVKAIDAQGTAYTSDIIKGIEYSTQVGADIVSCSFGGTEYSQALSDTITASPALFVCAAGNNGQSNDITPHYPSSYNLDNIIGVAGTNADDTLSSTSNYGSSVHLAAPGIQIYSTSLMQSSGDRYTYLNGTSQATAMVAGMAALIFETDNKLSPLEVRNLLMSHSDPVSSLSGRVAANGRVNLTSALQSLSVEDVISLHKGWNFVSVPRPLASGSDTASIFEKVSSGGHSVLAYKNPDGWITLKATDLLSIMTGYWVYSTKEDTISLSYIKSPVQVIKEVKSGWNTFGLPSKESVSAKQALSPIQDIWKYLVGFDSTIQQYETPILNGGSGDQDDDRMVKPMQGYWLYSSGSGSIVG</sequence>
<dbReference type="Gene3D" id="3.40.50.200">
    <property type="entry name" value="Peptidase S8/S53 domain"/>
    <property type="match status" value="1"/>
</dbReference>